<comment type="caution">
    <text evidence="2">The sequence shown here is derived from an EMBL/GenBank/DDBJ whole genome shotgun (WGS) entry which is preliminary data.</text>
</comment>
<sequence length="133" mass="15680">MNLNDCEMPKYLDEGLRSMPFKPNVGLNSNQALTDDQLRAIFKNFWFLAVYMIFLDFLLRVNLYSFFFSTFYSSLDRNNVFRRNNALRIGEDKLKFLSNPSEDNIQSSFRRKVGLSMEEGQLVQTHGFRPKSR</sequence>
<evidence type="ECO:0000256" key="1">
    <source>
        <dbReference type="SAM" id="Phobius"/>
    </source>
</evidence>
<name>A0A922KA21_CARIL</name>
<dbReference type="EMBL" id="CM031825">
    <property type="protein sequence ID" value="KAG6730867.1"/>
    <property type="molecule type" value="Genomic_DNA"/>
</dbReference>
<dbReference type="AlphaFoldDB" id="A0A922KA21"/>
<evidence type="ECO:0000313" key="2">
    <source>
        <dbReference type="EMBL" id="KAG6730867.1"/>
    </source>
</evidence>
<organism evidence="2 3">
    <name type="scientific">Carya illinoinensis</name>
    <name type="common">Pecan</name>
    <dbReference type="NCBI Taxonomy" id="32201"/>
    <lineage>
        <taxon>Eukaryota</taxon>
        <taxon>Viridiplantae</taxon>
        <taxon>Streptophyta</taxon>
        <taxon>Embryophyta</taxon>
        <taxon>Tracheophyta</taxon>
        <taxon>Spermatophyta</taxon>
        <taxon>Magnoliopsida</taxon>
        <taxon>eudicotyledons</taxon>
        <taxon>Gunneridae</taxon>
        <taxon>Pentapetalae</taxon>
        <taxon>rosids</taxon>
        <taxon>fabids</taxon>
        <taxon>Fagales</taxon>
        <taxon>Juglandaceae</taxon>
        <taxon>Carya</taxon>
    </lineage>
</organism>
<feature type="transmembrane region" description="Helical" evidence="1">
    <location>
        <begin position="45"/>
        <end position="67"/>
    </location>
</feature>
<accession>A0A922KA21</accession>
<dbReference type="Proteomes" id="UP000811246">
    <property type="component" value="Chromosome 1"/>
</dbReference>
<keyword evidence="1" id="KW-0812">Transmembrane</keyword>
<keyword evidence="1" id="KW-1133">Transmembrane helix</keyword>
<gene>
    <name evidence="2" type="ORF">I3842_01G100900</name>
</gene>
<keyword evidence="1" id="KW-0472">Membrane</keyword>
<protein>
    <submittedName>
        <fullName evidence="2">Uncharacterized protein</fullName>
    </submittedName>
</protein>
<proteinExistence type="predicted"/>
<reference evidence="2" key="1">
    <citation type="submission" date="2021-01" db="EMBL/GenBank/DDBJ databases">
        <authorList>
            <person name="Lovell J.T."/>
            <person name="Bentley N."/>
            <person name="Bhattarai G."/>
            <person name="Jenkins J.W."/>
            <person name="Sreedasyam A."/>
            <person name="Alarcon Y."/>
            <person name="Bock C."/>
            <person name="Boston L."/>
            <person name="Carlson J."/>
            <person name="Cervantes K."/>
            <person name="Clermont K."/>
            <person name="Krom N."/>
            <person name="Kubenka K."/>
            <person name="Mamidi S."/>
            <person name="Mattison C."/>
            <person name="Monteros M."/>
            <person name="Pisani C."/>
            <person name="Plott C."/>
            <person name="Rajasekar S."/>
            <person name="Rhein H.S."/>
            <person name="Rohla C."/>
            <person name="Song M."/>
            <person name="Hilaire R.S."/>
            <person name="Shu S."/>
            <person name="Wells L."/>
            <person name="Wang X."/>
            <person name="Webber J."/>
            <person name="Heerema R.J."/>
            <person name="Klein P."/>
            <person name="Conner P."/>
            <person name="Grauke L."/>
            <person name="Grimwood J."/>
            <person name="Schmutz J."/>
            <person name="Randall J.J."/>
        </authorList>
    </citation>
    <scope>NUCLEOTIDE SEQUENCE</scope>
    <source>
        <tissue evidence="2">Leaf</tissue>
    </source>
</reference>
<evidence type="ECO:0000313" key="3">
    <source>
        <dbReference type="Proteomes" id="UP000811246"/>
    </source>
</evidence>